<dbReference type="RefSeq" id="WP_121483831.1">
    <property type="nucleotide sequence ID" value="NZ_QQXL01000001.1"/>
</dbReference>
<evidence type="ECO:0000313" key="11">
    <source>
        <dbReference type="Proteomes" id="UP000273119"/>
    </source>
</evidence>
<evidence type="ECO:0000256" key="7">
    <source>
        <dbReference type="RuleBase" id="RU363032"/>
    </source>
</evidence>
<evidence type="ECO:0000256" key="1">
    <source>
        <dbReference type="ARBA" id="ARBA00004651"/>
    </source>
</evidence>
<dbReference type="GO" id="GO:0055085">
    <property type="term" value="P:transmembrane transport"/>
    <property type="evidence" value="ECO:0007669"/>
    <property type="project" value="InterPro"/>
</dbReference>
<evidence type="ECO:0000256" key="5">
    <source>
        <dbReference type="ARBA" id="ARBA00022989"/>
    </source>
</evidence>
<comment type="similarity">
    <text evidence="7">Belongs to the binding-protein-dependent transport system permease family.</text>
</comment>
<feature type="domain" description="ABC transmembrane type-1" evidence="9">
    <location>
        <begin position="111"/>
        <end position="303"/>
    </location>
</feature>
<evidence type="ECO:0000256" key="6">
    <source>
        <dbReference type="ARBA" id="ARBA00023136"/>
    </source>
</evidence>
<feature type="transmembrane region" description="Helical" evidence="7">
    <location>
        <begin position="227"/>
        <end position="249"/>
    </location>
</feature>
<keyword evidence="11" id="KW-1185">Reference proteome</keyword>
<sequence>MTDKNSSQNLASIAEVEDAKLAGSDAAPLSQGKLVFKRFMRHKPAMISSVILIVVILVAITSIGIGGIPGWWPIDYKKTSISVDGGAPSAEHWFGQDDLGRDYFGLVMSGTQASLIIAFLVGITGTVLGTLLGALAGYFRGWVDAVIMRIADIFFVVPLLLIAAIIAKGASGFINSPWFLGIMLGVVSWAGLARLVRAQVLSLREREYVDAARAMGASSWRIILKHLIPNAIGTVLVNATLAIAAAVLLETALSFLGFGVRPPNSSLGLLISDYQNSFTTRPWLFWWPGLMILIVALSVNFIGDGLRDAFDPRQGGRIKRRNLIAAGLMGPSAVDVPSAADRAAAGAADPVERTGSASLLEAVEVQDAVEESKQQPDGDSSPPGGRHASGADPDTDPESGPDNEGQRS</sequence>
<dbReference type="GO" id="GO:0005886">
    <property type="term" value="C:plasma membrane"/>
    <property type="evidence" value="ECO:0007669"/>
    <property type="project" value="UniProtKB-SubCell"/>
</dbReference>
<evidence type="ECO:0000256" key="2">
    <source>
        <dbReference type="ARBA" id="ARBA00022448"/>
    </source>
</evidence>
<evidence type="ECO:0000313" key="10">
    <source>
        <dbReference type="EMBL" id="RKW71568.1"/>
    </source>
</evidence>
<dbReference type="PROSITE" id="PS50928">
    <property type="entry name" value="ABC_TM1"/>
    <property type="match status" value="1"/>
</dbReference>
<feature type="transmembrane region" description="Helical" evidence="7">
    <location>
        <begin position="178"/>
        <end position="196"/>
    </location>
</feature>
<keyword evidence="4 7" id="KW-0812">Transmembrane</keyword>
<gene>
    <name evidence="10" type="ORF">DWQ67_01605</name>
</gene>
<keyword evidence="2 7" id="KW-0813">Transport</keyword>
<keyword evidence="6 7" id="KW-0472">Membrane</keyword>
<comment type="caution">
    <text evidence="10">The sequence shown here is derived from an EMBL/GenBank/DDBJ whole genome shotgun (WGS) entry which is preliminary data.</text>
</comment>
<dbReference type="InterPro" id="IPR025966">
    <property type="entry name" value="OppC_N"/>
</dbReference>
<dbReference type="Pfam" id="PF00528">
    <property type="entry name" value="BPD_transp_1"/>
    <property type="match status" value="1"/>
</dbReference>
<reference evidence="10 11" key="1">
    <citation type="submission" date="2018-07" db="EMBL/GenBank/DDBJ databases">
        <title>Arthrobacter sp. nov., isolated from raw cow's milk with high bacterial count.</title>
        <authorList>
            <person name="Hahne J."/>
            <person name="Isele D."/>
            <person name="Lipski A."/>
        </authorList>
    </citation>
    <scope>NUCLEOTIDE SEQUENCE [LARGE SCALE GENOMIC DNA]</scope>
    <source>
        <strain evidence="10 11">JZ R-183</strain>
    </source>
</reference>
<dbReference type="EMBL" id="QQXL01000001">
    <property type="protein sequence ID" value="RKW71568.1"/>
    <property type="molecule type" value="Genomic_DNA"/>
</dbReference>
<comment type="subcellular location">
    <subcellularLocation>
        <location evidence="1 7">Cell membrane</location>
        <topology evidence="1 7">Multi-pass membrane protein</topology>
    </subcellularLocation>
</comment>
<dbReference type="Proteomes" id="UP000273119">
    <property type="component" value="Unassembled WGS sequence"/>
</dbReference>
<keyword evidence="5 7" id="KW-1133">Transmembrane helix</keyword>
<feature type="transmembrane region" description="Helical" evidence="7">
    <location>
        <begin position="115"/>
        <end position="139"/>
    </location>
</feature>
<feature type="transmembrane region" description="Helical" evidence="7">
    <location>
        <begin position="47"/>
        <end position="72"/>
    </location>
</feature>
<dbReference type="Pfam" id="PF12911">
    <property type="entry name" value="OppC_N"/>
    <property type="match status" value="1"/>
</dbReference>
<name>A0A496PM00_9MICC</name>
<feature type="region of interest" description="Disordered" evidence="8">
    <location>
        <begin position="366"/>
        <end position="408"/>
    </location>
</feature>
<dbReference type="Gene3D" id="1.10.3720.10">
    <property type="entry name" value="MetI-like"/>
    <property type="match status" value="1"/>
</dbReference>
<proteinExistence type="inferred from homology"/>
<dbReference type="CDD" id="cd06261">
    <property type="entry name" value="TM_PBP2"/>
    <property type="match status" value="1"/>
</dbReference>
<accession>A0A496PM00</accession>
<keyword evidence="3" id="KW-1003">Cell membrane</keyword>
<feature type="transmembrane region" description="Helical" evidence="7">
    <location>
        <begin position="284"/>
        <end position="303"/>
    </location>
</feature>
<dbReference type="InterPro" id="IPR050366">
    <property type="entry name" value="BP-dependent_transpt_permease"/>
</dbReference>
<feature type="transmembrane region" description="Helical" evidence="7">
    <location>
        <begin position="146"/>
        <end position="166"/>
    </location>
</feature>
<dbReference type="SUPFAM" id="SSF161098">
    <property type="entry name" value="MetI-like"/>
    <property type="match status" value="1"/>
</dbReference>
<evidence type="ECO:0000259" key="9">
    <source>
        <dbReference type="PROSITE" id="PS50928"/>
    </source>
</evidence>
<dbReference type="InterPro" id="IPR000515">
    <property type="entry name" value="MetI-like"/>
</dbReference>
<dbReference type="PANTHER" id="PTHR43386">
    <property type="entry name" value="OLIGOPEPTIDE TRANSPORT SYSTEM PERMEASE PROTEIN APPC"/>
    <property type="match status" value="1"/>
</dbReference>
<dbReference type="AlphaFoldDB" id="A0A496PM00"/>
<dbReference type="InterPro" id="IPR035906">
    <property type="entry name" value="MetI-like_sf"/>
</dbReference>
<dbReference type="PANTHER" id="PTHR43386:SF1">
    <property type="entry name" value="D,D-DIPEPTIDE TRANSPORT SYSTEM PERMEASE PROTEIN DDPC-RELATED"/>
    <property type="match status" value="1"/>
</dbReference>
<evidence type="ECO:0000256" key="8">
    <source>
        <dbReference type="SAM" id="MobiDB-lite"/>
    </source>
</evidence>
<protein>
    <submittedName>
        <fullName evidence="10">ABC transporter permease</fullName>
    </submittedName>
</protein>
<organism evidence="10 11">
    <name type="scientific">Galactobacter caseinivorans</name>
    <dbReference type="NCBI Taxonomy" id="2676123"/>
    <lineage>
        <taxon>Bacteria</taxon>
        <taxon>Bacillati</taxon>
        <taxon>Actinomycetota</taxon>
        <taxon>Actinomycetes</taxon>
        <taxon>Micrococcales</taxon>
        <taxon>Micrococcaceae</taxon>
        <taxon>Galactobacter</taxon>
    </lineage>
</organism>
<evidence type="ECO:0000256" key="3">
    <source>
        <dbReference type="ARBA" id="ARBA00022475"/>
    </source>
</evidence>
<evidence type="ECO:0000256" key="4">
    <source>
        <dbReference type="ARBA" id="ARBA00022692"/>
    </source>
</evidence>